<dbReference type="EMBL" id="CAXKWB010001390">
    <property type="protein sequence ID" value="CAL4064232.1"/>
    <property type="molecule type" value="Genomic_DNA"/>
</dbReference>
<accession>A0AAV2PUC7</accession>
<organism evidence="1 2">
    <name type="scientific">Meganyctiphanes norvegica</name>
    <name type="common">Northern krill</name>
    <name type="synonym">Thysanopoda norvegica</name>
    <dbReference type="NCBI Taxonomy" id="48144"/>
    <lineage>
        <taxon>Eukaryota</taxon>
        <taxon>Metazoa</taxon>
        <taxon>Ecdysozoa</taxon>
        <taxon>Arthropoda</taxon>
        <taxon>Crustacea</taxon>
        <taxon>Multicrustacea</taxon>
        <taxon>Malacostraca</taxon>
        <taxon>Eumalacostraca</taxon>
        <taxon>Eucarida</taxon>
        <taxon>Euphausiacea</taxon>
        <taxon>Euphausiidae</taxon>
        <taxon>Meganyctiphanes</taxon>
    </lineage>
</organism>
<comment type="caution">
    <text evidence="1">The sequence shown here is derived from an EMBL/GenBank/DDBJ whole genome shotgun (WGS) entry which is preliminary data.</text>
</comment>
<keyword evidence="2" id="KW-1185">Reference proteome</keyword>
<evidence type="ECO:0000313" key="1">
    <source>
        <dbReference type="EMBL" id="CAL4064232.1"/>
    </source>
</evidence>
<gene>
    <name evidence="1" type="ORF">MNOR_LOCUS3918</name>
</gene>
<proteinExistence type="predicted"/>
<feature type="non-terminal residue" evidence="1">
    <location>
        <position position="1"/>
    </location>
</feature>
<name>A0AAV2PUC7_MEGNR</name>
<dbReference type="Proteomes" id="UP001497623">
    <property type="component" value="Unassembled WGS sequence"/>
</dbReference>
<protein>
    <submittedName>
        <fullName evidence="1">Uncharacterized protein</fullName>
    </submittedName>
</protein>
<dbReference type="AlphaFoldDB" id="A0AAV2PUC7"/>
<reference evidence="1 2" key="1">
    <citation type="submission" date="2024-05" db="EMBL/GenBank/DDBJ databases">
        <authorList>
            <person name="Wallberg A."/>
        </authorList>
    </citation>
    <scope>NUCLEOTIDE SEQUENCE [LARGE SCALE GENOMIC DNA]</scope>
</reference>
<sequence>FKVFSGAIFDWHIGCNHALVQEGTSMNPEFGVFMDFKRRGRISVISGPTIYQEDRNTRVVLHPGIRKVSVNGFEQPISSRSPTFLVGPGGTKTTVMAWKHGSCIRLYGKPKIL</sequence>
<evidence type="ECO:0000313" key="2">
    <source>
        <dbReference type="Proteomes" id="UP001497623"/>
    </source>
</evidence>
<feature type="non-terminal residue" evidence="1">
    <location>
        <position position="113"/>
    </location>
</feature>